<dbReference type="FunFam" id="1.20.5.340:FF:000009">
    <property type="entry name" value="myosin-11 isoform X2"/>
    <property type="match status" value="1"/>
</dbReference>
<dbReference type="InterPro" id="IPR002928">
    <property type="entry name" value="Myosin_tail"/>
</dbReference>
<dbReference type="FunFam" id="1.20.58.530:FF:000003">
    <property type="entry name" value="Myosin heavy chain 10"/>
    <property type="match status" value="1"/>
</dbReference>
<accession>A0A670ZBS2</accession>
<evidence type="ECO:0000313" key="15">
    <source>
        <dbReference type="Proteomes" id="UP000472273"/>
    </source>
</evidence>
<dbReference type="SUPFAM" id="SSF90257">
    <property type="entry name" value="Myosin rod fragments"/>
    <property type="match status" value="5"/>
</dbReference>
<dbReference type="GO" id="GO:0000146">
    <property type="term" value="F:microfilament motor activity"/>
    <property type="evidence" value="ECO:0007669"/>
    <property type="project" value="TreeGrafter"/>
</dbReference>
<feature type="domain" description="Myosin motor" evidence="12">
    <location>
        <begin position="89"/>
        <end position="789"/>
    </location>
</feature>
<dbReference type="FunFam" id="3.40.850.10:FF:000101">
    <property type="entry name" value="Slow myosin heavy chain 2"/>
    <property type="match status" value="1"/>
</dbReference>
<dbReference type="GO" id="GO:0031032">
    <property type="term" value="P:actomyosin structure organization"/>
    <property type="evidence" value="ECO:0007669"/>
    <property type="project" value="TreeGrafter"/>
</dbReference>
<dbReference type="PROSITE" id="PS51456">
    <property type="entry name" value="MYOSIN_MOTOR"/>
    <property type="match status" value="1"/>
</dbReference>
<dbReference type="Gene3D" id="1.10.10.820">
    <property type="match status" value="1"/>
</dbReference>
<dbReference type="SUPFAM" id="SSF52540">
    <property type="entry name" value="P-loop containing nucleoside triphosphate hydrolases"/>
    <property type="match status" value="1"/>
</dbReference>
<evidence type="ECO:0000256" key="6">
    <source>
        <dbReference type="ARBA" id="ARBA00023123"/>
    </source>
</evidence>
<dbReference type="GO" id="GO:0005524">
    <property type="term" value="F:ATP binding"/>
    <property type="evidence" value="ECO:0007669"/>
    <property type="project" value="UniProtKB-UniRule"/>
</dbReference>
<gene>
    <name evidence="14" type="primary">MYH14</name>
</gene>
<dbReference type="PRINTS" id="PR00193">
    <property type="entry name" value="MYOSINHEAVY"/>
</dbReference>
<dbReference type="GO" id="GO:0000281">
    <property type="term" value="P:mitotic cytokinesis"/>
    <property type="evidence" value="ECO:0007669"/>
    <property type="project" value="TreeGrafter"/>
</dbReference>
<feature type="coiled-coil region" evidence="10">
    <location>
        <begin position="867"/>
        <end position="1411"/>
    </location>
</feature>
<evidence type="ECO:0000259" key="12">
    <source>
        <dbReference type="PROSITE" id="PS51456"/>
    </source>
</evidence>
<dbReference type="Gene3D" id="1.20.120.720">
    <property type="entry name" value="Myosin VI head, motor domain, U50 subdomain"/>
    <property type="match status" value="1"/>
</dbReference>
<evidence type="ECO:0000256" key="9">
    <source>
        <dbReference type="PROSITE-ProRule" id="PRU00782"/>
    </source>
</evidence>
<feature type="compositionally biased region" description="Polar residues" evidence="11">
    <location>
        <begin position="1917"/>
        <end position="1930"/>
    </location>
</feature>
<evidence type="ECO:0000256" key="4">
    <source>
        <dbReference type="ARBA" id="ARBA00022860"/>
    </source>
</evidence>
<name>A0A670ZBS2_PSETE</name>
<dbReference type="Pfam" id="PF00063">
    <property type="entry name" value="Myosin_head"/>
    <property type="match status" value="1"/>
</dbReference>
<dbReference type="InterPro" id="IPR008989">
    <property type="entry name" value="Myosin_S1_N"/>
</dbReference>
<feature type="domain" description="Myosin N-terminal SH3-like" evidence="13">
    <location>
        <begin position="35"/>
        <end position="85"/>
    </location>
</feature>
<feature type="binding site" evidence="9">
    <location>
        <begin position="182"/>
        <end position="189"/>
    </location>
    <ligand>
        <name>ATP</name>
        <dbReference type="ChEBI" id="CHEBI:30616"/>
    </ligand>
</feature>
<dbReference type="Gene3D" id="1.20.5.340">
    <property type="match status" value="4"/>
</dbReference>
<dbReference type="PROSITE" id="PS51844">
    <property type="entry name" value="SH3_LIKE"/>
    <property type="match status" value="1"/>
</dbReference>
<dbReference type="Pfam" id="PF01576">
    <property type="entry name" value="Myosin_tail_1"/>
    <property type="match status" value="1"/>
</dbReference>
<feature type="region of interest" description="Actin-binding" evidence="9">
    <location>
        <begin position="667"/>
        <end position="689"/>
    </location>
</feature>
<reference evidence="14" key="1">
    <citation type="submission" date="2025-08" db="UniProtKB">
        <authorList>
            <consortium name="Ensembl"/>
        </authorList>
    </citation>
    <scope>IDENTIFICATION</scope>
</reference>
<keyword evidence="7 9" id="KW-0505">Motor protein</keyword>
<feature type="compositionally biased region" description="Basic and acidic residues" evidence="11">
    <location>
        <begin position="1932"/>
        <end position="1953"/>
    </location>
</feature>
<evidence type="ECO:0000256" key="5">
    <source>
        <dbReference type="ARBA" id="ARBA00023054"/>
    </source>
</evidence>
<dbReference type="GO" id="GO:0005516">
    <property type="term" value="F:calmodulin binding"/>
    <property type="evidence" value="ECO:0007669"/>
    <property type="project" value="UniProtKB-KW"/>
</dbReference>
<evidence type="ECO:0000256" key="3">
    <source>
        <dbReference type="ARBA" id="ARBA00022840"/>
    </source>
</evidence>
<dbReference type="GO" id="GO:0016460">
    <property type="term" value="C:myosin II complex"/>
    <property type="evidence" value="ECO:0007669"/>
    <property type="project" value="TreeGrafter"/>
</dbReference>
<dbReference type="InterPro" id="IPR001609">
    <property type="entry name" value="Myosin_head_motor_dom-like"/>
</dbReference>
<dbReference type="PROSITE" id="PS50096">
    <property type="entry name" value="IQ"/>
    <property type="match status" value="1"/>
</dbReference>
<dbReference type="GO" id="GO:0008360">
    <property type="term" value="P:regulation of cell shape"/>
    <property type="evidence" value="ECO:0007669"/>
    <property type="project" value="TreeGrafter"/>
</dbReference>
<dbReference type="Gene3D" id="6.10.250.2420">
    <property type="match status" value="1"/>
</dbReference>
<feature type="compositionally biased region" description="Basic and acidic residues" evidence="11">
    <location>
        <begin position="1704"/>
        <end position="1715"/>
    </location>
</feature>
<dbReference type="CDD" id="cd14920">
    <property type="entry name" value="MYSc_Myh10"/>
    <property type="match status" value="1"/>
</dbReference>
<dbReference type="GO" id="GO:0051015">
    <property type="term" value="F:actin filament binding"/>
    <property type="evidence" value="ECO:0007669"/>
    <property type="project" value="InterPro"/>
</dbReference>
<proteinExistence type="inferred from homology"/>
<dbReference type="Gene3D" id="2.30.30.360">
    <property type="entry name" value="Myosin S1 fragment, N-terminal"/>
    <property type="match status" value="1"/>
</dbReference>
<dbReference type="InterPro" id="IPR004009">
    <property type="entry name" value="SH3_Myosin"/>
</dbReference>
<dbReference type="GO" id="GO:0032982">
    <property type="term" value="C:myosin filament"/>
    <property type="evidence" value="ECO:0007669"/>
    <property type="project" value="TreeGrafter"/>
</dbReference>
<dbReference type="Pfam" id="PF02736">
    <property type="entry name" value="Myosin_N"/>
    <property type="match status" value="1"/>
</dbReference>
<dbReference type="SMART" id="SM00015">
    <property type="entry name" value="IQ"/>
    <property type="match status" value="1"/>
</dbReference>
<keyword evidence="6 9" id="KW-0518">Myosin</keyword>
<dbReference type="PANTHER" id="PTHR45615">
    <property type="entry name" value="MYOSIN HEAVY CHAIN, NON-MUSCLE"/>
    <property type="match status" value="1"/>
</dbReference>
<reference evidence="14" key="2">
    <citation type="submission" date="2025-09" db="UniProtKB">
        <authorList>
            <consortium name="Ensembl"/>
        </authorList>
    </citation>
    <scope>IDENTIFICATION</scope>
</reference>
<keyword evidence="2 9" id="KW-0547">Nucleotide-binding</keyword>
<dbReference type="Gene3D" id="1.20.58.530">
    <property type="match status" value="1"/>
</dbReference>
<dbReference type="FunFam" id="1.20.5.340:FF:000007">
    <property type="entry name" value="Myosin heavy chain, non-muscle"/>
    <property type="match status" value="1"/>
</dbReference>
<dbReference type="FunFam" id="1.20.5.4820:FF:000002">
    <property type="entry name" value="Myosin heavy chain 10"/>
    <property type="match status" value="1"/>
</dbReference>
<dbReference type="SMART" id="SM00242">
    <property type="entry name" value="MYSc"/>
    <property type="match status" value="1"/>
</dbReference>
<evidence type="ECO:0000256" key="11">
    <source>
        <dbReference type="SAM" id="MobiDB-lite"/>
    </source>
</evidence>
<evidence type="ECO:0000256" key="10">
    <source>
        <dbReference type="SAM" id="Coils"/>
    </source>
</evidence>
<keyword evidence="3 9" id="KW-0067">ATP-binding</keyword>
<evidence type="ECO:0000256" key="2">
    <source>
        <dbReference type="ARBA" id="ARBA00022741"/>
    </source>
</evidence>
<keyword evidence="5 10" id="KW-0175">Coiled coil</keyword>
<dbReference type="Gene3D" id="3.40.850.10">
    <property type="entry name" value="Kinesin motor domain"/>
    <property type="match status" value="1"/>
</dbReference>
<evidence type="ECO:0000256" key="1">
    <source>
        <dbReference type="ARBA" id="ARBA00008314"/>
    </source>
</evidence>
<dbReference type="Ensembl" id="ENSPTXT00000021831.1">
    <property type="protein sequence ID" value="ENSPTXP00000021185.1"/>
    <property type="gene ID" value="ENSPTXG00000011820.1"/>
</dbReference>
<dbReference type="FunFam" id="2.30.30.360:FF:000001">
    <property type="entry name" value="Myosin heavy chain"/>
    <property type="match status" value="1"/>
</dbReference>
<dbReference type="InterPro" id="IPR000048">
    <property type="entry name" value="IQ_motif_EF-hand-BS"/>
</dbReference>
<dbReference type="InterPro" id="IPR027417">
    <property type="entry name" value="P-loop_NTPase"/>
</dbReference>
<dbReference type="FunFam" id="1.20.120.720:FF:000002">
    <property type="entry name" value="Myosin heavy chain 10"/>
    <property type="match status" value="1"/>
</dbReference>
<feature type="region of interest" description="Disordered" evidence="11">
    <location>
        <begin position="1704"/>
        <end position="1732"/>
    </location>
</feature>
<evidence type="ECO:0000259" key="13">
    <source>
        <dbReference type="PROSITE" id="PS51844"/>
    </source>
</evidence>
<dbReference type="GO" id="GO:0005737">
    <property type="term" value="C:cytoplasm"/>
    <property type="evidence" value="ECO:0007669"/>
    <property type="project" value="TreeGrafter"/>
</dbReference>
<keyword evidence="8 9" id="KW-0009">Actin-binding</keyword>
<dbReference type="GeneTree" id="ENSGT00940000158808"/>
<protein>
    <submittedName>
        <fullName evidence="14">Myosin heavy chain 14</fullName>
    </submittedName>
</protein>
<keyword evidence="4" id="KW-0112">Calmodulin-binding</keyword>
<keyword evidence="15" id="KW-1185">Reference proteome</keyword>
<dbReference type="PANTHER" id="PTHR45615:SF31">
    <property type="entry name" value="MYOSIN-14"/>
    <property type="match status" value="1"/>
</dbReference>
<comment type="similarity">
    <text evidence="1 9">Belongs to the TRAFAC class myosin-kinesin ATPase superfamily. Myosin family.</text>
</comment>
<sequence length="1953" mass="226527">MAVRTPVQRGDATAERYLFVDRNHVGNPASQADWTAKRLVWVPSERHGFEAAGLREERGDEMLVELTENGRQMLVAKDDIQKMNPPKFTKVEDMAELTCLNEASVLHNLKDRYYSGLIYTYSGLFCVVINPYKNLPIYTEQIVEMYRGKKRHEMPPHIYAISETAYRSMLQDREDQSILCTGESGAGKTENTKKVIQYLAHVASSHKARKDHNVPVSGELEHQLLQANPILEAFGNAKTVKNDNSSRFGKFIRINFDVAGYIVGANIETYLLEKSRAIRQAKDERTFHVFYQLLVGAGEHTRGELLLEPFNQYRFLSNGYLPIPGQQDKEIFHETMESMRIMGFSHEEIHCMLRMVSAVLQFGNIVFRKERNTDQASMPDNTAAQKLCHLLGMNVTEFTRAILTPRIKVGRDYVQKAQTKEQADFAVEALAKATYERLFRWLVHRINRALDRTKRQGASFIGILDIAGFEIFQLNSFEQLCINYTNEKLQQLFNHTMFVLEQEEYQREGIEWNFIDFGLDLQPCIDLIERPANPPGLLALLDEECWFPKATDKSFVEKVSQEQGSHPKFQKPRQLRDKADFCIIHYAGRVDYKADEWLMKNMDPLNDNVATLLHQSTDKFTAELWKDVDRIVGLDQVSGMGDLAFGASYKTKKGMFRTVGQLYKESLSKLMSTLRNTNPNFVRCIIPNHEKRAGKLEPHLVLDQLRCNGVLEGIRICRQGFPNRIIFQEFRQRYEILTPNAIPKGFMDGKQACERMIKALELDPNLYRIGQSKIFFRAGVLAHLEEERDLKITDIIVSFQAAARGYLARKAFMKKQQQMSALKVMQRNCAAYLKLRHWQWWRLFTKVKPLLQVTRQDEVMQAKAVELQKVQEKHTKTQLDLKELENKYQQLSEEKAILAEQLQAETELFAEAEEMRARLAARKQELEDILHELESRVEEEEERCQQLQGDKKKMQQHDLEEQLEEEEAARQKLQLEKVSTEAKLKKMEEDLLVLEDQNSKLLKERKLTEERLSEFSSHMAEEEEKVKSLSKLRNKYEAVIADMEDRLKKEEKGRQELEKLKRKLDGEAGDLQEQVVELQQQLEELRQALAKKEAELQAALARVEEESSQKNAVLKSLRELQAQISELQEDLESEKMARAKAEKQRRDLGEELEALKTELEDTLDSTAAQQELRSKRELEVTELKKTIEEEIKAHEAQVVDMRQRHTSALEELSEQLEQSRRFKTTLEKAKQTLEGENIEMQKEVKILQGARLESEQRRKKLEGQVQELQLRAAENERVKSELTDRLVKLQNELDGVSSTLGSAESKTIKLAKDLASVESHLQDTQELLQEETRQKLNLSSRVRQLEEEKGALLEQLEEEEAAKANFSRQIQSLQQQVMETKKKLEEDAGVAESIEEARRRATKELEALTLRYDERVQACDKLEKGRTRLQQELDDVIVALDQQRQVVSALEKKQKKFDQMLAEEKLISARHAEERDRAEADAREKETKVLSLSRALEEALEIREELERQNKQLRAEMDDLVSSKDDVGKNVHELERSKRALEQQVQEMRTQLEELEDELQAAEDGKLRLEVNMQALKAQHERELQNRDDANDDKKKLLSKQVRELEAELDAERKQRAQALAARKKLEMDLQEAQTQLDATTKGRDEALKQLRKLQAQMKELWREVEEARAAREEIFIQSRESEKKLKNLEAELLQLQEELAASERAKRQAQQERDDLADELANGNSGKSALLDEKRHLEARIAQLEEELDEEQSNMELMNDRYRKLSMQVETITTELAGERSFSQKTENARQQLERQNKDLRAKLGEMDSSVKSKYKLAIATLESKVAQLEEQLEQESRERMLSGKLVRRAEKKLKEVLLQVDEERRNADQYKDQVEKGHLRLKQLKRQLEEAEEEVSRANTSRRRMQRELEDVTESAESMNREVTSLRNRLSKDGSEWQSYDCRDTAADLSA</sequence>
<dbReference type="FunFam" id="3.30.70.1590:FF:000001">
    <property type="entry name" value="Myosin heavy chain"/>
    <property type="match status" value="1"/>
</dbReference>
<dbReference type="Proteomes" id="UP000472273">
    <property type="component" value="Unplaced"/>
</dbReference>
<dbReference type="FunFam" id="1.20.5.340:FF:000008">
    <property type="entry name" value="Myosin heavy chain 11"/>
    <property type="match status" value="1"/>
</dbReference>
<evidence type="ECO:0000256" key="7">
    <source>
        <dbReference type="ARBA" id="ARBA00023175"/>
    </source>
</evidence>
<dbReference type="Gene3D" id="1.20.5.4820">
    <property type="match status" value="1"/>
</dbReference>
<dbReference type="InterPro" id="IPR036961">
    <property type="entry name" value="Kinesin_motor_dom_sf"/>
</dbReference>
<feature type="region of interest" description="Disordered" evidence="11">
    <location>
        <begin position="1889"/>
        <end position="1953"/>
    </location>
</feature>
<evidence type="ECO:0000256" key="8">
    <source>
        <dbReference type="ARBA" id="ARBA00023203"/>
    </source>
</evidence>
<evidence type="ECO:0000313" key="14">
    <source>
        <dbReference type="Ensembl" id="ENSPTXP00000021185.1"/>
    </source>
</evidence>
<organism evidence="14 15">
    <name type="scientific">Pseudonaja textilis</name>
    <name type="common">Eastern brown snake</name>
    <dbReference type="NCBI Taxonomy" id="8673"/>
    <lineage>
        <taxon>Eukaryota</taxon>
        <taxon>Metazoa</taxon>
        <taxon>Chordata</taxon>
        <taxon>Craniata</taxon>
        <taxon>Vertebrata</taxon>
        <taxon>Euteleostomi</taxon>
        <taxon>Lepidosauria</taxon>
        <taxon>Squamata</taxon>
        <taxon>Bifurcata</taxon>
        <taxon>Unidentata</taxon>
        <taxon>Episquamata</taxon>
        <taxon>Toxicofera</taxon>
        <taxon>Serpentes</taxon>
        <taxon>Colubroidea</taxon>
        <taxon>Elapidae</taxon>
        <taxon>Hydrophiinae</taxon>
        <taxon>Pseudonaja</taxon>
    </lineage>
</organism>